<organism evidence="3 4">
    <name type="scientific">Cedecea neteri</name>
    <dbReference type="NCBI Taxonomy" id="158822"/>
    <lineage>
        <taxon>Bacteria</taxon>
        <taxon>Pseudomonadati</taxon>
        <taxon>Pseudomonadota</taxon>
        <taxon>Gammaproteobacteria</taxon>
        <taxon>Enterobacterales</taxon>
        <taxon>Enterobacteriaceae</taxon>
        <taxon>Cedecea</taxon>
    </lineage>
</organism>
<dbReference type="AlphaFoldDB" id="A0A2X2SSP1"/>
<evidence type="ECO:0000313" key="4">
    <source>
        <dbReference type="Proteomes" id="UP000251197"/>
    </source>
</evidence>
<proteinExistence type="predicted"/>
<gene>
    <name evidence="3" type="primary">oppA_2</name>
    <name evidence="3" type="ORF">NCTC12120_00037</name>
</gene>
<dbReference type="Gene3D" id="3.90.76.10">
    <property type="entry name" value="Dipeptide-binding Protein, Domain 1"/>
    <property type="match status" value="1"/>
</dbReference>
<dbReference type="Pfam" id="PF00496">
    <property type="entry name" value="SBP_bac_5"/>
    <property type="match status" value="1"/>
</dbReference>
<dbReference type="EMBL" id="UAVU01000003">
    <property type="protein sequence ID" value="SQA96282.1"/>
    <property type="molecule type" value="Genomic_DNA"/>
</dbReference>
<name>A0A2X2SSP1_9ENTR</name>
<feature type="compositionally biased region" description="Polar residues" evidence="1">
    <location>
        <begin position="1"/>
        <end position="10"/>
    </location>
</feature>
<dbReference type="SUPFAM" id="SSF53850">
    <property type="entry name" value="Periplasmic binding protein-like II"/>
    <property type="match status" value="1"/>
</dbReference>
<accession>A0A2X2SSP1</accession>
<protein>
    <submittedName>
        <fullName evidence="3">Periplasmic oligopeptide-binding protein</fullName>
    </submittedName>
</protein>
<evidence type="ECO:0000259" key="2">
    <source>
        <dbReference type="Pfam" id="PF00496"/>
    </source>
</evidence>
<evidence type="ECO:0000256" key="1">
    <source>
        <dbReference type="SAM" id="MobiDB-lite"/>
    </source>
</evidence>
<feature type="region of interest" description="Disordered" evidence="1">
    <location>
        <begin position="1"/>
        <end position="20"/>
    </location>
</feature>
<reference evidence="3 4" key="1">
    <citation type="submission" date="2018-06" db="EMBL/GenBank/DDBJ databases">
        <authorList>
            <consortium name="Pathogen Informatics"/>
            <person name="Doyle S."/>
        </authorList>
    </citation>
    <scope>NUCLEOTIDE SEQUENCE [LARGE SCALE GENOMIC DNA]</scope>
    <source>
        <strain evidence="3 4">NCTC12120</strain>
    </source>
</reference>
<dbReference type="Proteomes" id="UP000251197">
    <property type="component" value="Unassembled WGS sequence"/>
</dbReference>
<evidence type="ECO:0000313" key="3">
    <source>
        <dbReference type="EMBL" id="SQA96282.1"/>
    </source>
</evidence>
<feature type="domain" description="Solute-binding protein family 5" evidence="2">
    <location>
        <begin position="17"/>
        <end position="51"/>
    </location>
</feature>
<sequence>MGQSGQQSLDVPSAPWLKWSNGEPITAQDVVWSWKRLVDPKTGSPYATYPGTMHIENANDIARRQKAG</sequence>
<dbReference type="InterPro" id="IPR000914">
    <property type="entry name" value="SBP_5_dom"/>
</dbReference>